<dbReference type="RefSeq" id="WP_119811383.1">
    <property type="nucleotide sequence ID" value="NZ_QYUP01000119.1"/>
</dbReference>
<protein>
    <submittedName>
        <fullName evidence="2">YfiR family protein</fullName>
    </submittedName>
</protein>
<dbReference type="InterPro" id="IPR025293">
    <property type="entry name" value="YfiR/HmsC-like"/>
</dbReference>
<dbReference type="EMBL" id="QYUP01000119">
    <property type="protein sequence ID" value="RJG15269.1"/>
    <property type="molecule type" value="Genomic_DNA"/>
</dbReference>
<feature type="signal peptide" evidence="1">
    <location>
        <begin position="1"/>
        <end position="30"/>
    </location>
</feature>
<feature type="chain" id="PRO_5019548518" evidence="1">
    <location>
        <begin position="31"/>
        <end position="188"/>
    </location>
</feature>
<gene>
    <name evidence="2" type="ORF">D3872_14180</name>
</gene>
<sequence>MDDLRRRGALRFAAGCLALCLVATAGAARAENPLEREVKAAYLYKFGSFVEWPESSFARPDSPLEIAVAGDDALADQLARTVGGRQVGGRQIAVRKLRSGEAPGAAHILFVSGHDRAAAAEMLKSVRGQPVLTVSDTEESLALGCMVAFVVSANKMRFLVALGQVAPSRLRISARMLAAALRVQPGVS</sequence>
<organism evidence="2 3">
    <name type="scientific">Massilia cavernae</name>
    <dbReference type="NCBI Taxonomy" id="2320864"/>
    <lineage>
        <taxon>Bacteria</taxon>
        <taxon>Pseudomonadati</taxon>
        <taxon>Pseudomonadota</taxon>
        <taxon>Betaproteobacteria</taxon>
        <taxon>Burkholderiales</taxon>
        <taxon>Oxalobacteraceae</taxon>
        <taxon>Telluria group</taxon>
        <taxon>Massilia</taxon>
    </lineage>
</organism>
<dbReference type="InterPro" id="IPR006311">
    <property type="entry name" value="TAT_signal"/>
</dbReference>
<dbReference type="PROSITE" id="PS51318">
    <property type="entry name" value="TAT"/>
    <property type="match status" value="1"/>
</dbReference>
<dbReference type="Proteomes" id="UP000284006">
    <property type="component" value="Unassembled WGS sequence"/>
</dbReference>
<dbReference type="Pfam" id="PF13689">
    <property type="entry name" value="DUF4154"/>
    <property type="match status" value="1"/>
</dbReference>
<name>A0A418XRV4_9BURK</name>
<dbReference type="AlphaFoldDB" id="A0A418XRV4"/>
<accession>A0A418XRV4</accession>
<evidence type="ECO:0000256" key="1">
    <source>
        <dbReference type="SAM" id="SignalP"/>
    </source>
</evidence>
<evidence type="ECO:0000313" key="3">
    <source>
        <dbReference type="Proteomes" id="UP000284006"/>
    </source>
</evidence>
<proteinExistence type="predicted"/>
<keyword evidence="1" id="KW-0732">Signal</keyword>
<keyword evidence="3" id="KW-1185">Reference proteome</keyword>
<comment type="caution">
    <text evidence="2">The sequence shown here is derived from an EMBL/GenBank/DDBJ whole genome shotgun (WGS) entry which is preliminary data.</text>
</comment>
<evidence type="ECO:0000313" key="2">
    <source>
        <dbReference type="EMBL" id="RJG15269.1"/>
    </source>
</evidence>
<dbReference type="OrthoDB" id="277577at2"/>
<reference evidence="2 3" key="1">
    <citation type="submission" date="2018-09" db="EMBL/GenBank/DDBJ databases">
        <authorList>
            <person name="Zhu H."/>
        </authorList>
    </citation>
    <scope>NUCLEOTIDE SEQUENCE [LARGE SCALE GENOMIC DNA]</scope>
    <source>
        <strain evidence="2 3">K1S02-61</strain>
    </source>
</reference>